<dbReference type="Proteomes" id="UP000243688">
    <property type="component" value="Unassembled WGS sequence"/>
</dbReference>
<proteinExistence type="predicted"/>
<evidence type="ECO:0000313" key="3">
    <source>
        <dbReference type="Proteomes" id="UP000243688"/>
    </source>
</evidence>
<dbReference type="SUPFAM" id="SSF47413">
    <property type="entry name" value="lambda repressor-like DNA-binding domains"/>
    <property type="match status" value="1"/>
</dbReference>
<accession>A0A2A6E2R3</accession>
<dbReference type="EMBL" id="MOXJ01000001">
    <property type="protein sequence ID" value="PDO11598.1"/>
    <property type="molecule type" value="Genomic_DNA"/>
</dbReference>
<sequence>MAIGDAIEAFRRESGMSQAELAKHLHFDRSMISRIENGERAWPEAHDAKLASMSWKLALKLAEERTGGYISNMLDDVPNLDLHPAALKDLLLKELRELYAVLEGTALARHVDPEKKREQAERIWMEMRDVQAVAAVLQGVIEEEFGLDRKRLIQKYDMEVKRGER</sequence>
<name>A0A2A6E2R3_9BACL</name>
<feature type="domain" description="HTH cro/C1-type" evidence="1">
    <location>
        <begin position="7"/>
        <end position="40"/>
    </location>
</feature>
<evidence type="ECO:0000259" key="1">
    <source>
        <dbReference type="PROSITE" id="PS50943"/>
    </source>
</evidence>
<dbReference type="Pfam" id="PF01381">
    <property type="entry name" value="HTH_3"/>
    <property type="match status" value="1"/>
</dbReference>
<dbReference type="InterPro" id="IPR001387">
    <property type="entry name" value="Cro/C1-type_HTH"/>
</dbReference>
<comment type="caution">
    <text evidence="2">The sequence shown here is derived from an EMBL/GenBank/DDBJ whole genome shotgun (WGS) entry which is preliminary data.</text>
</comment>
<evidence type="ECO:0000313" key="2">
    <source>
        <dbReference type="EMBL" id="PDO11598.1"/>
    </source>
</evidence>
<protein>
    <submittedName>
        <fullName evidence="2">Transcriptional regulator</fullName>
    </submittedName>
</protein>
<dbReference type="PROSITE" id="PS50943">
    <property type="entry name" value="HTH_CROC1"/>
    <property type="match status" value="1"/>
</dbReference>
<dbReference type="AlphaFoldDB" id="A0A2A6E2R3"/>
<organism evidence="2 3">
    <name type="scientific">Candidatus Reconcilbacillus cellulovorans</name>
    <dbReference type="NCBI Taxonomy" id="1906605"/>
    <lineage>
        <taxon>Bacteria</taxon>
        <taxon>Bacillati</taxon>
        <taxon>Bacillota</taxon>
        <taxon>Bacilli</taxon>
        <taxon>Bacillales</taxon>
        <taxon>Paenibacillaceae</taxon>
        <taxon>Candidatus Reconcilbacillus</taxon>
    </lineage>
</organism>
<gene>
    <name evidence="2" type="ORF">BLM47_00230</name>
</gene>
<dbReference type="GO" id="GO:0003677">
    <property type="term" value="F:DNA binding"/>
    <property type="evidence" value="ECO:0007669"/>
    <property type="project" value="InterPro"/>
</dbReference>
<dbReference type="Gene3D" id="1.10.260.40">
    <property type="entry name" value="lambda repressor-like DNA-binding domains"/>
    <property type="match status" value="1"/>
</dbReference>
<dbReference type="SMART" id="SM00530">
    <property type="entry name" value="HTH_XRE"/>
    <property type="match status" value="1"/>
</dbReference>
<reference evidence="2 3" key="1">
    <citation type="submission" date="2016-12" db="EMBL/GenBank/DDBJ databases">
        <title>Candidatus Reconcilibacillus cellulovorans genome.</title>
        <authorList>
            <person name="Kolinko S."/>
            <person name="Wu Y.-W."/>
            <person name="Tachea F."/>
            <person name="Denzel E."/>
            <person name="Hiras J."/>
            <person name="Baecker N."/>
            <person name="Chan L.J."/>
            <person name="Eichorst S.A."/>
            <person name="Frey D."/>
            <person name="Adams P.D."/>
            <person name="Pray T."/>
            <person name="Tanjore D."/>
            <person name="Petzold C.J."/>
            <person name="Gladden J.M."/>
            <person name="Simmons B.A."/>
            <person name="Singer S.W."/>
        </authorList>
    </citation>
    <scope>NUCLEOTIDE SEQUENCE [LARGE SCALE GENOMIC DNA]</scope>
    <source>
        <strain evidence="2">JTherm</strain>
    </source>
</reference>
<dbReference type="InterPro" id="IPR010982">
    <property type="entry name" value="Lambda_DNA-bd_dom_sf"/>
</dbReference>
<dbReference type="CDD" id="cd00093">
    <property type="entry name" value="HTH_XRE"/>
    <property type="match status" value="1"/>
</dbReference>